<comment type="caution">
    <text evidence="8">The sequence shown here is derived from an EMBL/GenBank/DDBJ whole genome shotgun (WGS) entry which is preliminary data.</text>
</comment>
<keyword evidence="3 6" id="KW-0812">Transmembrane</keyword>
<dbReference type="PANTHER" id="PTHR33885:SF3">
    <property type="entry name" value="PHAGE SHOCK PROTEIN C"/>
    <property type="match status" value="1"/>
</dbReference>
<feature type="transmembrane region" description="Helical" evidence="6">
    <location>
        <begin position="49"/>
        <end position="66"/>
    </location>
</feature>
<keyword evidence="2" id="KW-1003">Cell membrane</keyword>
<evidence type="ECO:0000256" key="4">
    <source>
        <dbReference type="ARBA" id="ARBA00022989"/>
    </source>
</evidence>
<dbReference type="EMBL" id="DRMJ01000075">
    <property type="protein sequence ID" value="HHL42289.1"/>
    <property type="molecule type" value="Genomic_DNA"/>
</dbReference>
<reference evidence="8" key="1">
    <citation type="journal article" date="2020" name="mSystems">
        <title>Genome- and Community-Level Interaction Insights into Carbon Utilization and Element Cycling Functions of Hydrothermarchaeota in Hydrothermal Sediment.</title>
        <authorList>
            <person name="Zhou Z."/>
            <person name="Liu Y."/>
            <person name="Xu W."/>
            <person name="Pan J."/>
            <person name="Luo Z.H."/>
            <person name="Li M."/>
        </authorList>
    </citation>
    <scope>NUCLEOTIDE SEQUENCE [LARGE SCALE GENOMIC DNA]</scope>
    <source>
        <strain evidence="8">HyVt-485</strain>
    </source>
</reference>
<keyword evidence="4 6" id="KW-1133">Transmembrane helix</keyword>
<sequence length="169" mass="20315">MTKCRTGERIMTKQYRNKFERATQDPYWDGEDDGYEYAGSKKRLRRNKIDGVLGGVCAGIGDYLNVDPIVVRILYVLSVLFLGLPLFMYFILWIFIPSDKRAPYHREYRQARRARRKYRNNPDMPLQQTTTFRDVKGKFRSLETRMQDLERSITSKEWQLRRKFRDIEN</sequence>
<evidence type="ECO:0000256" key="5">
    <source>
        <dbReference type="ARBA" id="ARBA00023136"/>
    </source>
</evidence>
<proteinExistence type="predicted"/>
<dbReference type="Pfam" id="PF04024">
    <property type="entry name" value="PspC"/>
    <property type="match status" value="1"/>
</dbReference>
<dbReference type="GO" id="GO:0005886">
    <property type="term" value="C:plasma membrane"/>
    <property type="evidence" value="ECO:0007669"/>
    <property type="project" value="UniProtKB-SubCell"/>
</dbReference>
<comment type="subcellular location">
    <subcellularLocation>
        <location evidence="1">Cell membrane</location>
        <topology evidence="1">Single-pass membrane protein</topology>
    </subcellularLocation>
</comment>
<evidence type="ECO:0000256" key="2">
    <source>
        <dbReference type="ARBA" id="ARBA00022475"/>
    </source>
</evidence>
<organism evidence="8">
    <name type="scientific">Hellea balneolensis</name>
    <dbReference type="NCBI Taxonomy" id="287478"/>
    <lineage>
        <taxon>Bacteria</taxon>
        <taxon>Pseudomonadati</taxon>
        <taxon>Pseudomonadota</taxon>
        <taxon>Alphaproteobacteria</taxon>
        <taxon>Maricaulales</taxon>
        <taxon>Robiginitomaculaceae</taxon>
        <taxon>Hellea</taxon>
    </lineage>
</organism>
<evidence type="ECO:0000313" key="8">
    <source>
        <dbReference type="EMBL" id="HHL42289.1"/>
    </source>
</evidence>
<protein>
    <submittedName>
        <fullName evidence="8">PspC domain-containing protein</fullName>
    </submittedName>
</protein>
<dbReference type="Proteomes" id="UP000885830">
    <property type="component" value="Unassembled WGS sequence"/>
</dbReference>
<evidence type="ECO:0000259" key="7">
    <source>
        <dbReference type="Pfam" id="PF04024"/>
    </source>
</evidence>
<evidence type="ECO:0000256" key="1">
    <source>
        <dbReference type="ARBA" id="ARBA00004162"/>
    </source>
</evidence>
<dbReference type="InterPro" id="IPR007168">
    <property type="entry name" value="Phageshock_PspC_N"/>
</dbReference>
<dbReference type="InterPro" id="IPR052027">
    <property type="entry name" value="PspC"/>
</dbReference>
<keyword evidence="5 6" id="KW-0472">Membrane</keyword>
<feature type="domain" description="Phage shock protein PspC N-terminal" evidence="7">
    <location>
        <begin position="42"/>
        <end position="98"/>
    </location>
</feature>
<evidence type="ECO:0000256" key="6">
    <source>
        <dbReference type="SAM" id="Phobius"/>
    </source>
</evidence>
<gene>
    <name evidence="8" type="ORF">ENJ42_01605</name>
</gene>
<feature type="transmembrane region" description="Helical" evidence="6">
    <location>
        <begin position="72"/>
        <end position="96"/>
    </location>
</feature>
<evidence type="ECO:0000256" key="3">
    <source>
        <dbReference type="ARBA" id="ARBA00022692"/>
    </source>
</evidence>
<accession>A0A7C5LTB2</accession>
<dbReference type="PANTHER" id="PTHR33885">
    <property type="entry name" value="PHAGE SHOCK PROTEIN C"/>
    <property type="match status" value="1"/>
</dbReference>
<name>A0A7C5LTB2_9PROT</name>
<dbReference type="AlphaFoldDB" id="A0A7C5LTB2"/>